<keyword evidence="2" id="KW-1185">Reference proteome</keyword>
<protein>
    <submittedName>
        <fullName evidence="1">Uncharacterized protein</fullName>
    </submittedName>
</protein>
<gene>
    <name evidence="1" type="ORF">AVEN_181580_1</name>
</gene>
<evidence type="ECO:0000313" key="2">
    <source>
        <dbReference type="Proteomes" id="UP000499080"/>
    </source>
</evidence>
<dbReference type="Proteomes" id="UP000499080">
    <property type="component" value="Unassembled WGS sequence"/>
</dbReference>
<name>A0A4Y2E6P9_ARAVE</name>
<proteinExistence type="predicted"/>
<accession>A0A4Y2E6P9</accession>
<comment type="caution">
    <text evidence="1">The sequence shown here is derived from an EMBL/GenBank/DDBJ whole genome shotgun (WGS) entry which is preliminary data.</text>
</comment>
<dbReference type="EMBL" id="BGPR01000498">
    <property type="protein sequence ID" value="GBM23465.1"/>
    <property type="molecule type" value="Genomic_DNA"/>
</dbReference>
<dbReference type="AlphaFoldDB" id="A0A4Y2E6P9"/>
<organism evidence="1 2">
    <name type="scientific">Araneus ventricosus</name>
    <name type="common">Orbweaver spider</name>
    <name type="synonym">Epeira ventricosa</name>
    <dbReference type="NCBI Taxonomy" id="182803"/>
    <lineage>
        <taxon>Eukaryota</taxon>
        <taxon>Metazoa</taxon>
        <taxon>Ecdysozoa</taxon>
        <taxon>Arthropoda</taxon>
        <taxon>Chelicerata</taxon>
        <taxon>Arachnida</taxon>
        <taxon>Araneae</taxon>
        <taxon>Araneomorphae</taxon>
        <taxon>Entelegynae</taxon>
        <taxon>Araneoidea</taxon>
        <taxon>Araneidae</taxon>
        <taxon>Araneus</taxon>
    </lineage>
</organism>
<evidence type="ECO:0000313" key="1">
    <source>
        <dbReference type="EMBL" id="GBM23465.1"/>
    </source>
</evidence>
<sequence length="134" mass="14797">MVSVGLHLGNMMISNNKPDDDDLDLIAGSEDPSLVVKNLNLTRENSCCSLATCRLISDRVTCSSMHIIIPSIIQPNGPYAPLGLESIEKQQWRNKQNDWPISDSEIKAVLSQLFKTDQWLPPAGHVSEDVMSHA</sequence>
<reference evidence="1 2" key="1">
    <citation type="journal article" date="2019" name="Sci. Rep.">
        <title>Orb-weaving spider Araneus ventricosus genome elucidates the spidroin gene catalogue.</title>
        <authorList>
            <person name="Kono N."/>
            <person name="Nakamura H."/>
            <person name="Ohtoshi R."/>
            <person name="Moran D.A.P."/>
            <person name="Shinohara A."/>
            <person name="Yoshida Y."/>
            <person name="Fujiwara M."/>
            <person name="Mori M."/>
            <person name="Tomita M."/>
            <person name="Arakawa K."/>
        </authorList>
    </citation>
    <scope>NUCLEOTIDE SEQUENCE [LARGE SCALE GENOMIC DNA]</scope>
</reference>